<gene>
    <name evidence="2" type="ORF">PCAR00345_LOCUS14122</name>
</gene>
<evidence type="ECO:0000313" key="2">
    <source>
        <dbReference type="EMBL" id="CAE0761510.1"/>
    </source>
</evidence>
<dbReference type="PROSITE" id="PS00675">
    <property type="entry name" value="SIGMA54_INTERACT_1"/>
    <property type="match status" value="1"/>
</dbReference>
<organism evidence="2">
    <name type="scientific">Chrysotila carterae</name>
    <name type="common">Marine alga</name>
    <name type="synonym">Syracosphaera carterae</name>
    <dbReference type="NCBI Taxonomy" id="13221"/>
    <lineage>
        <taxon>Eukaryota</taxon>
        <taxon>Haptista</taxon>
        <taxon>Haptophyta</taxon>
        <taxon>Prymnesiophyceae</taxon>
        <taxon>Isochrysidales</taxon>
        <taxon>Isochrysidaceae</taxon>
        <taxon>Chrysotila</taxon>
    </lineage>
</organism>
<dbReference type="InterPro" id="IPR025662">
    <property type="entry name" value="Sigma_54_int_dom_ATP-bd_1"/>
</dbReference>
<feature type="transmembrane region" description="Helical" evidence="1">
    <location>
        <begin position="64"/>
        <end position="90"/>
    </location>
</feature>
<dbReference type="SUPFAM" id="SSF52540">
    <property type="entry name" value="P-loop containing nucleoside triphosphate hydrolases"/>
    <property type="match status" value="1"/>
</dbReference>
<evidence type="ECO:0000256" key="1">
    <source>
        <dbReference type="SAM" id="Phobius"/>
    </source>
</evidence>
<proteinExistence type="predicted"/>
<keyword evidence="1" id="KW-1133">Transmembrane helix</keyword>
<dbReference type="AlphaFoldDB" id="A0A7S4BCH3"/>
<dbReference type="EMBL" id="HBIZ01022344">
    <property type="protein sequence ID" value="CAE0761510.1"/>
    <property type="molecule type" value="Transcribed_RNA"/>
</dbReference>
<dbReference type="InterPro" id="IPR027417">
    <property type="entry name" value="P-loop_NTPase"/>
</dbReference>
<sequence>MGGRSSGDIVRSASSSKHNKNSRLAGWLIGWLLAAAAARGVHLDPELSVRAAITSVMQHVLVRSVGRGAAAILELLARLLLLLLALLLPWSPSMRSAAMQRIRAEFLKAAERLNRLSWLPLLESADDGDVEEEASSPRDSPHVVVVGDEGVGKSTLIRALRSLALPFGVQLVAQEGLPLPSRSAGPSDVQVRVALIVWEAALEQPLASYVAEYAQSLNGLLREGSRPVVMVVSTRVVDARADLRNCCM</sequence>
<name>A0A7S4BCH3_CHRCT</name>
<keyword evidence="1" id="KW-0812">Transmembrane</keyword>
<reference evidence="2" key="1">
    <citation type="submission" date="2021-01" db="EMBL/GenBank/DDBJ databases">
        <authorList>
            <person name="Corre E."/>
            <person name="Pelletier E."/>
            <person name="Niang G."/>
            <person name="Scheremetjew M."/>
            <person name="Finn R."/>
            <person name="Kale V."/>
            <person name="Holt S."/>
            <person name="Cochrane G."/>
            <person name="Meng A."/>
            <person name="Brown T."/>
            <person name="Cohen L."/>
        </authorList>
    </citation>
    <scope>NUCLEOTIDE SEQUENCE</scope>
    <source>
        <strain evidence="2">CCMP645</strain>
    </source>
</reference>
<accession>A0A7S4BCH3</accession>
<keyword evidence="1" id="KW-0472">Membrane</keyword>
<protein>
    <submittedName>
        <fullName evidence="2">Uncharacterized protein</fullName>
    </submittedName>
</protein>